<reference evidence="1" key="1">
    <citation type="submission" date="2018-02" db="EMBL/GenBank/DDBJ databases">
        <authorList>
            <person name="Kim S.-K."/>
            <person name="Jung H.-I."/>
            <person name="Lee S.-W."/>
        </authorList>
    </citation>
    <scope>NUCLEOTIDE SEQUENCE</scope>
    <source>
        <strain evidence="1">SK3146</strain>
    </source>
</reference>
<dbReference type="Pfam" id="PF02585">
    <property type="entry name" value="PIG-L"/>
    <property type="match status" value="1"/>
</dbReference>
<keyword evidence="1" id="KW-0378">Hydrolase</keyword>
<dbReference type="PANTHER" id="PTHR12993:SF11">
    <property type="entry name" value="N-ACETYLGLUCOSAMINYL-PHOSPHATIDYLINOSITOL DE-N-ACETYLASE"/>
    <property type="match status" value="1"/>
</dbReference>
<sequence>MKRTAAFIFAHPDDETFLASCLIRQLTDNGDQPILLLATRGDAGKKNGDVGHLTEEQLGARREKEMERAAAILGLKRVEHLGLPDGKLNAADDVWFVKRVAEFIRAHEPEIVITFPEDGGNFHPDHMAISKITTSVVLSGDCPSVQKLYYVASETLKEQGHRPSVSIDTEPWWDMKAAALKAHDSQKYAVARYFGDLRVCPQQRRYEAFVLSWERGSFYPAKSEQSVTDGLV</sequence>
<dbReference type="InterPro" id="IPR024078">
    <property type="entry name" value="LmbE-like_dom_sf"/>
</dbReference>
<dbReference type="GO" id="GO:0016787">
    <property type="term" value="F:hydrolase activity"/>
    <property type="evidence" value="ECO:0007669"/>
    <property type="project" value="UniProtKB-KW"/>
</dbReference>
<dbReference type="Proteomes" id="UP001057134">
    <property type="component" value="Chromosome"/>
</dbReference>
<dbReference type="SUPFAM" id="SSF102588">
    <property type="entry name" value="LmbE-like"/>
    <property type="match status" value="1"/>
</dbReference>
<protein>
    <submittedName>
        <fullName evidence="1">Mycothiol S-conjugate amidase</fullName>
        <ecNumber evidence="1">3.5.1.115</ecNumber>
    </submittedName>
</protein>
<dbReference type="InterPro" id="IPR003737">
    <property type="entry name" value="GlcNAc_PI_deacetylase-related"/>
</dbReference>
<keyword evidence="2" id="KW-1185">Reference proteome</keyword>
<dbReference type="Gene3D" id="3.40.50.10320">
    <property type="entry name" value="LmbE-like"/>
    <property type="match status" value="1"/>
</dbReference>
<accession>A0ABY4RHE2</accession>
<proteinExistence type="predicted"/>
<evidence type="ECO:0000313" key="1">
    <source>
        <dbReference type="EMBL" id="UQZ81846.1"/>
    </source>
</evidence>
<name>A0ABY4RHE2_9BACL</name>
<organism evidence="1 2">
    <name type="scientific">Paenibacillus konkukensis</name>
    <dbReference type="NCBI Taxonomy" id="2020716"/>
    <lineage>
        <taxon>Bacteria</taxon>
        <taxon>Bacillati</taxon>
        <taxon>Bacillota</taxon>
        <taxon>Bacilli</taxon>
        <taxon>Bacillales</taxon>
        <taxon>Paenibacillaceae</taxon>
        <taxon>Paenibacillus</taxon>
    </lineage>
</organism>
<evidence type="ECO:0000313" key="2">
    <source>
        <dbReference type="Proteomes" id="UP001057134"/>
    </source>
</evidence>
<dbReference type="EC" id="3.5.1.115" evidence="1"/>
<dbReference type="RefSeq" id="WP_249864045.1">
    <property type="nucleotide sequence ID" value="NZ_CP027059.1"/>
</dbReference>
<gene>
    <name evidence="1" type="primary">mca_1</name>
    <name evidence="1" type="ORF">SK3146_01002</name>
</gene>
<dbReference type="EMBL" id="CP027059">
    <property type="protein sequence ID" value="UQZ81846.1"/>
    <property type="molecule type" value="Genomic_DNA"/>
</dbReference>
<reference evidence="1" key="2">
    <citation type="journal article" date="2021" name="J Anim Sci Technol">
        <title>Complete genome sequence of Paenibacillus konkukensis sp. nov. SK3146 as a potential probiotic strain.</title>
        <authorList>
            <person name="Jung H.I."/>
            <person name="Park S."/>
            <person name="Niu K.M."/>
            <person name="Lee S.W."/>
            <person name="Kothari D."/>
            <person name="Yi K.J."/>
            <person name="Kim S.K."/>
        </authorList>
    </citation>
    <scope>NUCLEOTIDE SEQUENCE</scope>
    <source>
        <strain evidence="1">SK3146</strain>
    </source>
</reference>
<dbReference type="PANTHER" id="PTHR12993">
    <property type="entry name" value="N-ACETYLGLUCOSAMINYL-PHOSPHATIDYLINOSITOL DE-N-ACETYLASE-RELATED"/>
    <property type="match status" value="1"/>
</dbReference>